<feature type="domain" description="Trichome birefringence-like C-terminal" evidence="4">
    <location>
        <begin position="337"/>
        <end position="476"/>
    </location>
</feature>
<evidence type="ECO:0000256" key="1">
    <source>
        <dbReference type="ARBA" id="ARBA00007727"/>
    </source>
</evidence>
<evidence type="ECO:0000259" key="4">
    <source>
        <dbReference type="Pfam" id="PF13839"/>
    </source>
</evidence>
<feature type="chain" id="PRO_5047239607" evidence="3">
    <location>
        <begin position="30"/>
        <end position="479"/>
    </location>
</feature>
<feature type="domain" description="Trichome birefringence-like C-terminal" evidence="4">
    <location>
        <begin position="208"/>
        <end position="255"/>
    </location>
</feature>
<evidence type="ECO:0000313" key="6">
    <source>
        <dbReference type="Proteomes" id="UP001497392"/>
    </source>
</evidence>
<accession>A0ABP1GBW2</accession>
<evidence type="ECO:0000256" key="2">
    <source>
        <dbReference type="SAM" id="MobiDB-lite"/>
    </source>
</evidence>
<feature type="region of interest" description="Disordered" evidence="2">
    <location>
        <begin position="34"/>
        <end position="68"/>
    </location>
</feature>
<dbReference type="Pfam" id="PF13839">
    <property type="entry name" value="PC-Esterase"/>
    <property type="match status" value="2"/>
</dbReference>
<dbReference type="PANTHER" id="PTHR32285:SF48">
    <property type="entry name" value="PROTEIN TRICHOME BIREFRINGENCE-LIKE 19"/>
    <property type="match status" value="1"/>
</dbReference>
<name>A0ABP1GBW2_9CHLO</name>
<dbReference type="InterPro" id="IPR026057">
    <property type="entry name" value="TBL_C"/>
</dbReference>
<evidence type="ECO:0000256" key="3">
    <source>
        <dbReference type="SAM" id="SignalP"/>
    </source>
</evidence>
<dbReference type="EMBL" id="CAXHTA020000021">
    <property type="protein sequence ID" value="CAL5229686.1"/>
    <property type="molecule type" value="Genomic_DNA"/>
</dbReference>
<dbReference type="PANTHER" id="PTHR32285">
    <property type="entry name" value="PROTEIN TRICHOME BIREFRINGENCE-LIKE 9-RELATED"/>
    <property type="match status" value="1"/>
</dbReference>
<comment type="caution">
    <text evidence="5">The sequence shown here is derived from an EMBL/GenBank/DDBJ whole genome shotgun (WGS) entry which is preliminary data.</text>
</comment>
<gene>
    <name evidence="5" type="primary">g13055</name>
    <name evidence="5" type="ORF">VP750_LOCUS11592</name>
</gene>
<dbReference type="Proteomes" id="UP001497392">
    <property type="component" value="Unassembled WGS sequence"/>
</dbReference>
<keyword evidence="6" id="KW-1185">Reference proteome</keyword>
<keyword evidence="3" id="KW-0732">Signal</keyword>
<organism evidence="5 6">
    <name type="scientific">Coccomyxa viridis</name>
    <dbReference type="NCBI Taxonomy" id="1274662"/>
    <lineage>
        <taxon>Eukaryota</taxon>
        <taxon>Viridiplantae</taxon>
        <taxon>Chlorophyta</taxon>
        <taxon>core chlorophytes</taxon>
        <taxon>Trebouxiophyceae</taxon>
        <taxon>Trebouxiophyceae incertae sedis</taxon>
        <taxon>Coccomyxaceae</taxon>
        <taxon>Coccomyxa</taxon>
    </lineage>
</organism>
<comment type="similarity">
    <text evidence="1">Belongs to the PC-esterase family. TBL subfamily.</text>
</comment>
<evidence type="ECO:0000313" key="5">
    <source>
        <dbReference type="EMBL" id="CAL5229686.1"/>
    </source>
</evidence>
<dbReference type="InterPro" id="IPR029962">
    <property type="entry name" value="TBL"/>
</dbReference>
<proteinExistence type="inferred from homology"/>
<reference evidence="5 6" key="1">
    <citation type="submission" date="2024-06" db="EMBL/GenBank/DDBJ databases">
        <authorList>
            <person name="Kraege A."/>
            <person name="Thomma B."/>
        </authorList>
    </citation>
    <scope>NUCLEOTIDE SEQUENCE [LARGE SCALE GENOMIC DNA]</scope>
</reference>
<feature type="signal peptide" evidence="3">
    <location>
        <begin position="1"/>
        <end position="29"/>
    </location>
</feature>
<protein>
    <submittedName>
        <fullName evidence="5">G13055 protein</fullName>
    </submittedName>
</protein>
<sequence>MGTFRPAATPLAATCLAFLLLARPEYISAQSKRWGHAKHRSTAVAGEEGGEPSGVQVGAGQGSGAFQREEQKQTSVPMEAAEAHFHLMPSRPSLEVSEEDEEEDLDGVVTPVRTPVKGGKKPFGHHGGKTGLPFCTMDGMGQVPKVTGKWVDHPSSNHLGYYDPRTDCPSYAEDFNCLRPYPPAEINEELAAKEYRKVFLADQCQLRHFDAAGFEACMTGRRLFLIGDSLMRQQFASLACLLKKVSTNGFSGKWDETNYTFQGEYFHKWGSERKIEVSKQFVGDFTLKNGAQIIIRSFGTYESKLWDDVFSEFEPITSDDIILVNFAAWYPKYKITEPYVPYEQWEESMAELFRDKLSQSEAQVVWKDYSPSHFSGATGTFNGIDESIPGIPAREKCEPASVGEFWYGDWVRTYINTTCGPECDNIRVLPIFDMSLPRHDAHHGSFGRGRFDDKSTDCRHFCNPVVDMWNTVFYNMMCG</sequence>